<dbReference type="InterPro" id="IPR037038">
    <property type="entry name" value="HepT-like_sf"/>
</dbReference>
<evidence type="ECO:0000256" key="3">
    <source>
        <dbReference type="ARBA" id="ARBA00022722"/>
    </source>
</evidence>
<keyword evidence="3" id="KW-0540">Nuclease</keyword>
<comment type="similarity">
    <text evidence="6">Belongs to the HepT RNase toxin family.</text>
</comment>
<evidence type="ECO:0000256" key="4">
    <source>
        <dbReference type="ARBA" id="ARBA00022741"/>
    </source>
</evidence>
<reference evidence="7 8" key="1">
    <citation type="submission" date="2021-03" db="EMBL/GenBank/DDBJ databases">
        <title>Genomic and phenotypic characterization of Chloracidobacterium isolates provides evidence for multiple species.</title>
        <authorList>
            <person name="Saini M.K."/>
            <person name="Costas A.M.G."/>
            <person name="Tank M."/>
            <person name="Bryant D.A."/>
        </authorList>
    </citation>
    <scope>NUCLEOTIDE SEQUENCE [LARGE SCALE GENOMIC DNA]</scope>
    <source>
        <strain evidence="7 8">N</strain>
    </source>
</reference>
<keyword evidence="4" id="KW-0547">Nucleotide-binding</keyword>
<dbReference type="PANTHER" id="PTHR34139">
    <property type="entry name" value="UPF0331 PROTEIN MJ0127"/>
    <property type="match status" value="1"/>
</dbReference>
<evidence type="ECO:0000313" key="7">
    <source>
        <dbReference type="EMBL" id="QUV95688.1"/>
    </source>
</evidence>
<keyword evidence="5" id="KW-0378">Hydrolase</keyword>
<gene>
    <name evidence="7" type="ORF">J8C05_12740</name>
</gene>
<name>A0ABX8B5I4_9BACT</name>
<dbReference type="InterPro" id="IPR051813">
    <property type="entry name" value="HepT_RNase_toxin"/>
</dbReference>
<sequence>MVQDAVLRNFEVIGEAVKRLDETYRVAHPEISWRALAGLRDVLIHQYERVDLERVWTLVEKEVPQLKRVIVALLPPLDQLERELAGDNTAQAEPGDDV</sequence>
<dbReference type="PANTHER" id="PTHR34139:SF1">
    <property type="entry name" value="RNASE MJ1380-RELATED"/>
    <property type="match status" value="1"/>
</dbReference>
<dbReference type="Gene3D" id="1.20.120.580">
    <property type="entry name" value="bsu32300-like"/>
    <property type="match status" value="1"/>
</dbReference>
<keyword evidence="1" id="KW-0597">Phosphoprotein</keyword>
<dbReference type="InterPro" id="IPR008201">
    <property type="entry name" value="HepT-like"/>
</dbReference>
<dbReference type="EMBL" id="CP072643">
    <property type="protein sequence ID" value="QUV95688.1"/>
    <property type="molecule type" value="Genomic_DNA"/>
</dbReference>
<evidence type="ECO:0000256" key="1">
    <source>
        <dbReference type="ARBA" id="ARBA00022553"/>
    </source>
</evidence>
<dbReference type="Proteomes" id="UP000677668">
    <property type="component" value="Chromosome 2"/>
</dbReference>
<proteinExistence type="inferred from homology"/>
<keyword evidence="2" id="KW-1277">Toxin-antitoxin system</keyword>
<organism evidence="7 8">
    <name type="scientific">Chloracidobacterium sp. N</name>
    <dbReference type="NCBI Taxonomy" id="2821540"/>
    <lineage>
        <taxon>Bacteria</taxon>
        <taxon>Pseudomonadati</taxon>
        <taxon>Acidobacteriota</taxon>
        <taxon>Terriglobia</taxon>
        <taxon>Terriglobales</taxon>
        <taxon>Acidobacteriaceae</taxon>
        <taxon>Chloracidobacterium</taxon>
        <taxon>Chloracidobacterium aggregatum</taxon>
    </lineage>
</organism>
<evidence type="ECO:0000256" key="2">
    <source>
        <dbReference type="ARBA" id="ARBA00022649"/>
    </source>
</evidence>
<dbReference type="Pfam" id="PF01934">
    <property type="entry name" value="HepT-like"/>
    <property type="match status" value="1"/>
</dbReference>
<protein>
    <submittedName>
        <fullName evidence="7">DUF86 domain-containing protein</fullName>
    </submittedName>
</protein>
<evidence type="ECO:0000256" key="5">
    <source>
        <dbReference type="ARBA" id="ARBA00022801"/>
    </source>
</evidence>
<keyword evidence="8" id="KW-1185">Reference proteome</keyword>
<accession>A0ABX8B5I4</accession>
<evidence type="ECO:0000256" key="6">
    <source>
        <dbReference type="ARBA" id="ARBA00024207"/>
    </source>
</evidence>
<evidence type="ECO:0000313" key="8">
    <source>
        <dbReference type="Proteomes" id="UP000677668"/>
    </source>
</evidence>